<feature type="compositionally biased region" description="Polar residues" evidence="1">
    <location>
        <begin position="515"/>
        <end position="524"/>
    </location>
</feature>
<proteinExistence type="predicted"/>
<comment type="caution">
    <text evidence="2">The sequence shown here is derived from an EMBL/GenBank/DDBJ whole genome shotgun (WGS) entry which is preliminary data.</text>
</comment>
<organism evidence="2 3">
    <name type="scientific">Symbiodinium microadriaticum</name>
    <name type="common">Dinoflagellate</name>
    <name type="synonym">Zooxanthella microadriatica</name>
    <dbReference type="NCBI Taxonomy" id="2951"/>
    <lineage>
        <taxon>Eukaryota</taxon>
        <taxon>Sar</taxon>
        <taxon>Alveolata</taxon>
        <taxon>Dinophyceae</taxon>
        <taxon>Suessiales</taxon>
        <taxon>Symbiodiniaceae</taxon>
        <taxon>Symbiodinium</taxon>
    </lineage>
</organism>
<dbReference type="AlphaFoldDB" id="A0A1Q9CD85"/>
<accession>A0A1Q9CD85</accession>
<feature type="region of interest" description="Disordered" evidence="1">
    <location>
        <begin position="679"/>
        <end position="718"/>
    </location>
</feature>
<evidence type="ECO:0000256" key="1">
    <source>
        <dbReference type="SAM" id="MobiDB-lite"/>
    </source>
</evidence>
<gene>
    <name evidence="2" type="ORF">AK812_SmicGene38640</name>
</gene>
<dbReference type="EMBL" id="LSRX01001335">
    <property type="protein sequence ID" value="OLP80889.1"/>
    <property type="molecule type" value="Genomic_DNA"/>
</dbReference>
<name>A0A1Q9CD85_SYMMI</name>
<feature type="compositionally biased region" description="Polar residues" evidence="1">
    <location>
        <begin position="704"/>
        <end position="718"/>
    </location>
</feature>
<dbReference type="Proteomes" id="UP000186817">
    <property type="component" value="Unassembled WGS sequence"/>
</dbReference>
<evidence type="ECO:0000313" key="3">
    <source>
        <dbReference type="Proteomes" id="UP000186817"/>
    </source>
</evidence>
<evidence type="ECO:0000313" key="2">
    <source>
        <dbReference type="EMBL" id="OLP80889.1"/>
    </source>
</evidence>
<keyword evidence="3" id="KW-1185">Reference proteome</keyword>
<sequence length="718" mass="78637">MVRTSLSPLRVGMRQVLDDRRRGRLYSSCSSELRMAASQFMRCGSTGEIEDVLEFQIAKAIIAGDIQVISHEPHLFELCLDFNHDDTAMALLTHGVPGCRLEAWHLGPYARGSGRCMVCDCGSAWTTCESCCWGSDIRIGEWMRDWSASLSNAIKCADTAVRRPVARAVLDALRSGEEFGNLHISEAAMLRLLDLAILTGDADLAQRCAQRCGARKPLRRWRSDEIFHDCDAYWTGWSSTALMEPDVMAAALLSGIALQSFSVDNDIPLREAIVLFGDSQLWNRLAHLLPEGRSQWIPKGPDSGRLLCKFEGNGMRQPQLCLDRLNLACAANMALAEFCFLDPFLCDGCRWTRRSLQPLRLLDVAVHQGQSACAELLASAGAPCATGWTHKACLPNVGPWPCACAECENAARINDSSIVPLEERRAAAGAALRVALARAERLVAPTGPGVYQLLLLWGRGKKVPAALVNLVLSFAAEKPQLASILEGLEEEVLQAASAAQREVDGPVDRLVAPLQQNQQPQGEVSTPAEAPAGEADPADSAEEMMEGQDAKTDDLLVAIRNSRADPPPLSPDGVICFKLTRKSNAPHVNELLFDAEGPLKELHDRVRDAECEVAPDWSPFKALFVPLTQMQLLELTAEGNAETLEFGKEHILALQSDRPLLDRAIRSLSNKYRPRLWPAIPRDAPGEPDEERDEGEAAIEVETNLRTNSSLGFPSYEQ</sequence>
<protein>
    <submittedName>
        <fullName evidence="2">Uncharacterized protein</fullName>
    </submittedName>
</protein>
<dbReference type="OrthoDB" id="420603at2759"/>
<feature type="compositionally biased region" description="Acidic residues" evidence="1">
    <location>
        <begin position="686"/>
        <end position="699"/>
    </location>
</feature>
<feature type="region of interest" description="Disordered" evidence="1">
    <location>
        <begin position="515"/>
        <end position="545"/>
    </location>
</feature>
<feature type="compositionally biased region" description="Acidic residues" evidence="1">
    <location>
        <begin position="536"/>
        <end position="545"/>
    </location>
</feature>
<dbReference type="OMA" id="ACAECEN"/>
<reference evidence="2 3" key="1">
    <citation type="submission" date="2016-02" db="EMBL/GenBank/DDBJ databases">
        <title>Genome analysis of coral dinoflagellate symbionts highlights evolutionary adaptations to a symbiotic lifestyle.</title>
        <authorList>
            <person name="Aranda M."/>
            <person name="Li Y."/>
            <person name="Liew Y.J."/>
            <person name="Baumgarten S."/>
            <person name="Simakov O."/>
            <person name="Wilson M."/>
            <person name="Piel J."/>
            <person name="Ashoor H."/>
            <person name="Bougouffa S."/>
            <person name="Bajic V.B."/>
            <person name="Ryu T."/>
            <person name="Ravasi T."/>
            <person name="Bayer T."/>
            <person name="Micklem G."/>
            <person name="Kim H."/>
            <person name="Bhak J."/>
            <person name="Lajeunesse T.C."/>
            <person name="Voolstra C.R."/>
        </authorList>
    </citation>
    <scope>NUCLEOTIDE SEQUENCE [LARGE SCALE GENOMIC DNA]</scope>
    <source>
        <strain evidence="2 3">CCMP2467</strain>
    </source>
</reference>